<organism evidence="1">
    <name type="scientific">Streptomyces nodosus subsp. asukaensis</name>
    <dbReference type="NCBI Taxonomy" id="222892"/>
    <lineage>
        <taxon>Bacteria</taxon>
        <taxon>Bacillati</taxon>
        <taxon>Actinomycetota</taxon>
        <taxon>Actinomycetes</taxon>
        <taxon>Kitasatosporales</taxon>
        <taxon>Streptomycetaceae</taxon>
        <taxon>Streptomyces</taxon>
    </lineage>
</organism>
<sequence>MTTPLVQPMAVVAGACRAPWGAAADGLPGAAPVELPNVPGFVTSRFSPLVAAAVDACLGGPQDDSGPVAGRGERTAIVLATACGDITTTDTATRRMVAGQVHSPLLFFQSVTTSVLGHVSKRYGITGPVSCVSDGGELAPRALELAGIMLEDDWLDQVLLIGVDIAAAERVGWVRDHLDGAYPLGPLPRGDAVVALLLRRGPDTDGPSPAPPPAAPPPAEYGWLAPLVALCPATGPRPTV</sequence>
<evidence type="ECO:0000313" key="1">
    <source>
        <dbReference type="EMBL" id="ADI58649.1"/>
    </source>
</evidence>
<dbReference type="GO" id="GO:0016747">
    <property type="term" value="F:acyltransferase activity, transferring groups other than amino-acyl groups"/>
    <property type="evidence" value="ECO:0007669"/>
    <property type="project" value="UniProtKB-ARBA"/>
</dbReference>
<dbReference type="EMBL" id="GQ926890">
    <property type="protein sequence ID" value="ADI58649.1"/>
    <property type="molecule type" value="Genomic_DNA"/>
</dbReference>
<dbReference type="SUPFAM" id="SSF53901">
    <property type="entry name" value="Thiolase-like"/>
    <property type="match status" value="1"/>
</dbReference>
<accession>D7P5X1</accession>
<proteinExistence type="predicted"/>
<dbReference type="Gene3D" id="3.40.47.10">
    <property type="match status" value="1"/>
</dbReference>
<dbReference type="AlphaFoldDB" id="D7P5X1"/>
<dbReference type="InterPro" id="IPR016039">
    <property type="entry name" value="Thiolase-like"/>
</dbReference>
<name>D7P5X1_STRNS</name>
<gene>
    <name evidence="1" type="primary">asuC14</name>
</gene>
<reference evidence="1" key="1">
    <citation type="journal article" date="2010" name="J. Biol. Chem.">
        <title>Biochemical and genetic insights into asukamycin biosynthesis.</title>
        <authorList>
            <person name="Rui Z."/>
            <person name="Petrickova K."/>
            <person name="Skanta F."/>
            <person name="Pospisil S."/>
            <person name="Yang Y."/>
            <person name="Chen C.Y."/>
            <person name="Tsai S.F."/>
            <person name="Floss H.G."/>
            <person name="Petricek M."/>
            <person name="Yu T.W."/>
        </authorList>
    </citation>
    <scope>NUCLEOTIDE SEQUENCE</scope>
    <source>
        <strain evidence="1">ATCC 29757</strain>
    </source>
</reference>
<protein>
    <submittedName>
        <fullName evidence="1">AsuC14</fullName>
    </submittedName>
</protein>